<protein>
    <submittedName>
        <fullName evidence="2">Pex19 protein</fullName>
    </submittedName>
</protein>
<dbReference type="RefSeq" id="XP_018147286.1">
    <property type="nucleotide sequence ID" value="XM_018282699.1"/>
</dbReference>
<feature type="region of interest" description="Disordered" evidence="1">
    <location>
        <begin position="1"/>
        <end position="171"/>
    </location>
</feature>
<sequence>MDTKPAAPESSKKEDMEVKSEDVKTVPAATAATEDVPDPDEDDLDDLDDMLDEFSTVKIDEKPKPSQPGSAGASASASTPKPADAAAAAAAPKESPVAGEEPFSEEDFAKQLQAGMADLLGELEQSPEMQQQFEDMFKKMAAAADDAAPEGAPGSSSSTKAGGPAADASFQETIRRTMDRMQASGDQATAAAATSSGDDFMSELLKQMSSGDFNGEGNEEEFSKMLMGMMEQLTNKDILYEPMKELDDKFPEWFEKNQATTPVEDLKRYEEQRTLVREIVSKFEESSYSDSNAADREYIVDRMQKMQAAGSPPSDLVGDMASAQEAFAGADDQCNPQ</sequence>
<dbReference type="PANTHER" id="PTHR12774:SF2">
    <property type="entry name" value="PEROXISOMAL BIOGENESIS FACTOR 19"/>
    <property type="match status" value="1"/>
</dbReference>
<feature type="region of interest" description="Disordered" evidence="1">
    <location>
        <begin position="306"/>
        <end position="337"/>
    </location>
</feature>
<accession>A0A179G0J3</accession>
<name>A0A179G0J3_METCM</name>
<dbReference type="PANTHER" id="PTHR12774">
    <property type="entry name" value="PEROXISOMAL BIOGENESIS FACTOR 19"/>
    <property type="match status" value="1"/>
</dbReference>
<evidence type="ECO:0000313" key="2">
    <source>
        <dbReference type="EMBL" id="OAQ70749.1"/>
    </source>
</evidence>
<dbReference type="InterPro" id="IPR006708">
    <property type="entry name" value="Pex19"/>
</dbReference>
<organism evidence="2 3">
    <name type="scientific">Pochonia chlamydosporia 170</name>
    <dbReference type="NCBI Taxonomy" id="1380566"/>
    <lineage>
        <taxon>Eukaryota</taxon>
        <taxon>Fungi</taxon>
        <taxon>Dikarya</taxon>
        <taxon>Ascomycota</taxon>
        <taxon>Pezizomycotina</taxon>
        <taxon>Sordariomycetes</taxon>
        <taxon>Hypocreomycetidae</taxon>
        <taxon>Hypocreales</taxon>
        <taxon>Clavicipitaceae</taxon>
        <taxon>Pochonia</taxon>
    </lineage>
</organism>
<dbReference type="OrthoDB" id="21292at2759"/>
<feature type="compositionally biased region" description="Low complexity" evidence="1">
    <location>
        <begin position="139"/>
        <end position="158"/>
    </location>
</feature>
<proteinExistence type="predicted"/>
<keyword evidence="3" id="KW-1185">Reference proteome</keyword>
<dbReference type="Pfam" id="PF04614">
    <property type="entry name" value="Pex19"/>
    <property type="match status" value="1"/>
</dbReference>
<dbReference type="GO" id="GO:0005778">
    <property type="term" value="C:peroxisomal membrane"/>
    <property type="evidence" value="ECO:0007669"/>
    <property type="project" value="TreeGrafter"/>
</dbReference>
<evidence type="ECO:0000313" key="3">
    <source>
        <dbReference type="Proteomes" id="UP000078397"/>
    </source>
</evidence>
<evidence type="ECO:0000256" key="1">
    <source>
        <dbReference type="SAM" id="MobiDB-lite"/>
    </source>
</evidence>
<dbReference type="STRING" id="1380566.A0A179G0J3"/>
<dbReference type="Gene3D" id="1.20.120.900">
    <property type="entry name" value="Pex19, mPTS binding domain"/>
    <property type="match status" value="1"/>
</dbReference>
<dbReference type="GeneID" id="28846693"/>
<reference evidence="2 3" key="1">
    <citation type="journal article" date="2016" name="PLoS Pathog.">
        <title>Biosynthesis of antibiotic leucinostatins in bio-control fungus Purpureocillium lilacinum and their inhibition on phytophthora revealed by genome mining.</title>
        <authorList>
            <person name="Wang G."/>
            <person name="Liu Z."/>
            <person name="Lin R."/>
            <person name="Li E."/>
            <person name="Mao Z."/>
            <person name="Ling J."/>
            <person name="Yang Y."/>
            <person name="Yin W.B."/>
            <person name="Xie B."/>
        </authorList>
    </citation>
    <scope>NUCLEOTIDE SEQUENCE [LARGE SCALE GENOMIC DNA]</scope>
    <source>
        <strain evidence="2">170</strain>
    </source>
</reference>
<dbReference type="InterPro" id="IPR038322">
    <property type="entry name" value="Pex19_C_sf"/>
</dbReference>
<dbReference type="GO" id="GO:0045046">
    <property type="term" value="P:protein import into peroxisome membrane"/>
    <property type="evidence" value="ECO:0007669"/>
    <property type="project" value="TreeGrafter"/>
</dbReference>
<feature type="compositionally biased region" description="Acidic residues" evidence="1">
    <location>
        <begin position="35"/>
        <end position="52"/>
    </location>
</feature>
<dbReference type="AlphaFoldDB" id="A0A179G0J3"/>
<comment type="caution">
    <text evidence="2">The sequence shown here is derived from an EMBL/GenBank/DDBJ whole genome shotgun (WGS) entry which is preliminary data.</text>
</comment>
<feature type="compositionally biased region" description="Basic and acidic residues" evidence="1">
    <location>
        <begin position="10"/>
        <end position="24"/>
    </location>
</feature>
<feature type="compositionally biased region" description="Low complexity" evidence="1">
    <location>
        <begin position="67"/>
        <end position="99"/>
    </location>
</feature>
<dbReference type="Proteomes" id="UP000078397">
    <property type="component" value="Unassembled WGS sequence"/>
</dbReference>
<gene>
    <name evidence="2" type="ORF">VFPPC_03165</name>
</gene>
<dbReference type="GO" id="GO:0033328">
    <property type="term" value="F:peroxisome membrane targeting sequence binding"/>
    <property type="evidence" value="ECO:0007669"/>
    <property type="project" value="TreeGrafter"/>
</dbReference>
<dbReference type="EMBL" id="LSBJ02000002">
    <property type="protein sequence ID" value="OAQ70749.1"/>
    <property type="molecule type" value="Genomic_DNA"/>
</dbReference>
<dbReference type="KEGG" id="pchm:VFPPC_03165"/>